<keyword evidence="6" id="KW-1185">Reference proteome</keyword>
<name>A0ABW3K9K8_9BACT</name>
<dbReference type="InterPro" id="IPR057436">
    <property type="entry name" value="5TMH_Lnb"/>
</dbReference>
<feature type="signal peptide" evidence="2">
    <location>
        <begin position="1"/>
        <end position="17"/>
    </location>
</feature>
<evidence type="ECO:0000259" key="4">
    <source>
        <dbReference type="Pfam" id="PF25221"/>
    </source>
</evidence>
<feature type="domain" description="Lnb N-terminal periplasmic" evidence="3">
    <location>
        <begin position="24"/>
        <end position="156"/>
    </location>
</feature>
<feature type="transmembrane region" description="Helical" evidence="1">
    <location>
        <begin position="364"/>
        <end position="381"/>
    </location>
</feature>
<dbReference type="Pfam" id="PF13387">
    <property type="entry name" value="Lnb_N"/>
    <property type="match status" value="1"/>
</dbReference>
<evidence type="ECO:0000313" key="6">
    <source>
        <dbReference type="Proteomes" id="UP001597112"/>
    </source>
</evidence>
<feature type="transmembrane region" description="Helical" evidence="1">
    <location>
        <begin position="312"/>
        <end position="331"/>
    </location>
</feature>
<dbReference type="EMBL" id="JBHTKA010000008">
    <property type="protein sequence ID" value="MFD1001881.1"/>
    <property type="molecule type" value="Genomic_DNA"/>
</dbReference>
<evidence type="ECO:0000259" key="3">
    <source>
        <dbReference type="Pfam" id="PF13387"/>
    </source>
</evidence>
<dbReference type="Pfam" id="PF25221">
    <property type="entry name" value="5TMH_Lnb"/>
    <property type="match status" value="1"/>
</dbReference>
<feature type="transmembrane region" description="Helical" evidence="1">
    <location>
        <begin position="287"/>
        <end position="306"/>
    </location>
</feature>
<feature type="transmembrane region" description="Helical" evidence="1">
    <location>
        <begin position="340"/>
        <end position="358"/>
    </location>
</feature>
<keyword evidence="1" id="KW-1133">Transmembrane helix</keyword>
<reference evidence="6" key="1">
    <citation type="journal article" date="2019" name="Int. J. Syst. Evol. Microbiol.">
        <title>The Global Catalogue of Microorganisms (GCM) 10K type strain sequencing project: providing services to taxonomists for standard genome sequencing and annotation.</title>
        <authorList>
            <consortium name="The Broad Institute Genomics Platform"/>
            <consortium name="The Broad Institute Genome Sequencing Center for Infectious Disease"/>
            <person name="Wu L."/>
            <person name="Ma J."/>
        </authorList>
    </citation>
    <scope>NUCLEOTIDE SEQUENCE [LARGE SCALE GENOMIC DNA]</scope>
    <source>
        <strain evidence="6">CCUG 58938</strain>
    </source>
</reference>
<feature type="domain" description="Lnb-like transmembrane" evidence="4">
    <location>
        <begin position="253"/>
        <end position="383"/>
    </location>
</feature>
<sequence>MKKFLFLLLCVSFTGYAQSVQLSEQATISVITCGPWQGELYSAFGHSAFRVHDPAQGIDEAYNYGVFDFDQPNFYLNFARGYMYYKLGVYDYNRFRDVYIYYNRYIHEQELNLTQAQKQKMYDYLQWNALPENENYRYDYFYDNCATKMPGIVSRTFGDSVVFDGSYIKTDYTIRELTDIYLGHQPWGDLGIDICLGSEIDKKATPYEYMFLPDFVESGFDHATIKHNGAAVPLVKQKRIVYEARPEDAPKGLPHPLYIFSAVAAIAVLLTVLDFKKKKLSTWFDGIIFSVTGIIGILLAFLWIATDHKASYNFNLLWALPTHIVAVIAFAKQPAWLKKYFLVAGIIAILTLVLWAVLPQKLNLSLIPIVVIMALRSLAQYKLRETA</sequence>
<accession>A0ABW3K9K8</accession>
<evidence type="ECO:0000256" key="1">
    <source>
        <dbReference type="SAM" id="Phobius"/>
    </source>
</evidence>
<feature type="transmembrane region" description="Helical" evidence="1">
    <location>
        <begin position="257"/>
        <end position="275"/>
    </location>
</feature>
<gene>
    <name evidence="5" type="ORF">ACFQ21_21325</name>
</gene>
<keyword evidence="1" id="KW-0472">Membrane</keyword>
<evidence type="ECO:0000256" key="2">
    <source>
        <dbReference type="SAM" id="SignalP"/>
    </source>
</evidence>
<dbReference type="Proteomes" id="UP001597112">
    <property type="component" value="Unassembled WGS sequence"/>
</dbReference>
<keyword evidence="1" id="KW-0812">Transmembrane</keyword>
<protein>
    <submittedName>
        <fullName evidence="5">DUF4105 domain-containing protein</fullName>
    </submittedName>
</protein>
<feature type="chain" id="PRO_5045457923" evidence="2">
    <location>
        <begin position="18"/>
        <end position="387"/>
    </location>
</feature>
<dbReference type="RefSeq" id="WP_377582405.1">
    <property type="nucleotide sequence ID" value="NZ_JBHTKA010000008.1"/>
</dbReference>
<organism evidence="5 6">
    <name type="scientific">Ohtaekwangia kribbensis</name>
    <dbReference type="NCBI Taxonomy" id="688913"/>
    <lineage>
        <taxon>Bacteria</taxon>
        <taxon>Pseudomonadati</taxon>
        <taxon>Bacteroidota</taxon>
        <taxon>Cytophagia</taxon>
        <taxon>Cytophagales</taxon>
        <taxon>Fulvivirgaceae</taxon>
        <taxon>Ohtaekwangia</taxon>
    </lineage>
</organism>
<comment type="caution">
    <text evidence="5">The sequence shown here is derived from an EMBL/GenBank/DDBJ whole genome shotgun (WGS) entry which is preliminary data.</text>
</comment>
<proteinExistence type="predicted"/>
<keyword evidence="2" id="KW-0732">Signal</keyword>
<evidence type="ECO:0000313" key="5">
    <source>
        <dbReference type="EMBL" id="MFD1001881.1"/>
    </source>
</evidence>
<dbReference type="InterPro" id="IPR025178">
    <property type="entry name" value="Lnb_N"/>
</dbReference>